<dbReference type="InterPro" id="IPR036397">
    <property type="entry name" value="RNaseH_sf"/>
</dbReference>
<name>A0A915CYG6_9BILA</name>
<dbReference type="WBParaSite" id="jg13491">
    <property type="protein sequence ID" value="jg13491"/>
    <property type="gene ID" value="jg13491"/>
</dbReference>
<accession>A0A915CYG6</accession>
<dbReference type="GO" id="GO:0003676">
    <property type="term" value="F:nucleic acid binding"/>
    <property type="evidence" value="ECO:0007669"/>
    <property type="project" value="InterPro"/>
</dbReference>
<organism evidence="1 2">
    <name type="scientific">Ditylenchus dipsaci</name>
    <dbReference type="NCBI Taxonomy" id="166011"/>
    <lineage>
        <taxon>Eukaryota</taxon>
        <taxon>Metazoa</taxon>
        <taxon>Ecdysozoa</taxon>
        <taxon>Nematoda</taxon>
        <taxon>Chromadorea</taxon>
        <taxon>Rhabditida</taxon>
        <taxon>Tylenchina</taxon>
        <taxon>Tylenchomorpha</taxon>
        <taxon>Sphaerularioidea</taxon>
        <taxon>Anguinidae</taxon>
        <taxon>Anguininae</taxon>
        <taxon>Ditylenchus</taxon>
    </lineage>
</organism>
<dbReference type="Proteomes" id="UP000887574">
    <property type="component" value="Unplaced"/>
</dbReference>
<evidence type="ECO:0000313" key="1">
    <source>
        <dbReference type="Proteomes" id="UP000887574"/>
    </source>
</evidence>
<reference evidence="2" key="1">
    <citation type="submission" date="2022-11" db="UniProtKB">
        <authorList>
            <consortium name="WormBaseParasite"/>
        </authorList>
    </citation>
    <scope>IDENTIFICATION</scope>
</reference>
<dbReference type="AlphaFoldDB" id="A0A915CYG6"/>
<proteinExistence type="predicted"/>
<keyword evidence="1" id="KW-1185">Reference proteome</keyword>
<sequence>MSCFTSTKAWMQLTQGILLHNNAIPHKGGIIFAAIGEKGWQVLHHPANFPTEAPTDYHVSRSLSNWQQGTFFKEFEDVVAKIKA</sequence>
<evidence type="ECO:0000313" key="2">
    <source>
        <dbReference type="WBParaSite" id="jg13491"/>
    </source>
</evidence>
<dbReference type="Gene3D" id="3.30.420.10">
    <property type="entry name" value="Ribonuclease H-like superfamily/Ribonuclease H"/>
    <property type="match status" value="1"/>
</dbReference>
<protein>
    <submittedName>
        <fullName evidence="2">Uracil-DNA glycosylase</fullName>
    </submittedName>
</protein>